<sequence>MDKKKFGERLRELRKSKTKLTMKEFGQIFSLAESTISGYENGARMPDMEILDKFAKYFDVSLDYLLGRSYSPSSIPERQSDDESIFFFDQENITEEEMEELKKHLDYLRYRASQENKKNQ</sequence>
<dbReference type="Gene3D" id="1.10.260.40">
    <property type="entry name" value="lambda repressor-like DNA-binding domains"/>
    <property type="match status" value="1"/>
</dbReference>
<dbReference type="OrthoDB" id="72638at2"/>
<name>A0A1H3V2I8_9BACI</name>
<dbReference type="GO" id="GO:0003677">
    <property type="term" value="F:DNA binding"/>
    <property type="evidence" value="ECO:0007669"/>
    <property type="project" value="UniProtKB-KW"/>
</dbReference>
<evidence type="ECO:0000313" key="3">
    <source>
        <dbReference type="EMBL" id="SDZ68776.1"/>
    </source>
</evidence>
<dbReference type="InterPro" id="IPR001387">
    <property type="entry name" value="Cro/C1-type_HTH"/>
</dbReference>
<gene>
    <name evidence="3" type="ORF">SAMN05421736_1397</name>
</gene>
<accession>A0A1H3V2I8</accession>
<dbReference type="PROSITE" id="PS50943">
    <property type="entry name" value="HTH_CROC1"/>
    <property type="match status" value="1"/>
</dbReference>
<evidence type="ECO:0000313" key="4">
    <source>
        <dbReference type="Proteomes" id="UP000198935"/>
    </source>
</evidence>
<dbReference type="PANTHER" id="PTHR46558">
    <property type="entry name" value="TRACRIPTIONAL REGULATORY PROTEIN-RELATED-RELATED"/>
    <property type="match status" value="1"/>
</dbReference>
<dbReference type="STRING" id="1503961.SAMN05421736_1397"/>
<dbReference type="Pfam" id="PF01381">
    <property type="entry name" value="HTH_3"/>
    <property type="match status" value="1"/>
</dbReference>
<feature type="domain" description="HTH cro/C1-type" evidence="2">
    <location>
        <begin position="10"/>
        <end position="65"/>
    </location>
</feature>
<dbReference type="CDD" id="cd00093">
    <property type="entry name" value="HTH_XRE"/>
    <property type="match status" value="1"/>
</dbReference>
<dbReference type="Proteomes" id="UP000198935">
    <property type="component" value="Unassembled WGS sequence"/>
</dbReference>
<dbReference type="SMART" id="SM00530">
    <property type="entry name" value="HTH_XRE"/>
    <property type="match status" value="1"/>
</dbReference>
<evidence type="ECO:0000259" key="2">
    <source>
        <dbReference type="PROSITE" id="PS50943"/>
    </source>
</evidence>
<keyword evidence="1" id="KW-0238">DNA-binding</keyword>
<dbReference type="PANTHER" id="PTHR46558:SF14">
    <property type="entry name" value="HTH-TYPE TRANSCRIPTIONAL REGULATOR ANSR"/>
    <property type="match status" value="1"/>
</dbReference>
<reference evidence="4" key="1">
    <citation type="submission" date="2016-10" db="EMBL/GenBank/DDBJ databases">
        <authorList>
            <person name="Varghese N."/>
            <person name="Submissions S."/>
        </authorList>
    </citation>
    <scope>NUCLEOTIDE SEQUENCE [LARGE SCALE GENOMIC DNA]</scope>
    <source>
        <strain evidence="4">SP</strain>
    </source>
</reference>
<keyword evidence="4" id="KW-1185">Reference proteome</keyword>
<dbReference type="EMBL" id="FNPI01000039">
    <property type="protein sequence ID" value="SDZ68776.1"/>
    <property type="molecule type" value="Genomic_DNA"/>
</dbReference>
<protein>
    <submittedName>
        <fullName evidence="3">Transcriptional regulator, contains XRE-family HTH domain</fullName>
    </submittedName>
</protein>
<dbReference type="AlphaFoldDB" id="A0A1H3V2I8"/>
<proteinExistence type="predicted"/>
<dbReference type="SUPFAM" id="SSF47413">
    <property type="entry name" value="lambda repressor-like DNA-binding domains"/>
    <property type="match status" value="1"/>
</dbReference>
<evidence type="ECO:0000256" key="1">
    <source>
        <dbReference type="ARBA" id="ARBA00023125"/>
    </source>
</evidence>
<dbReference type="InterPro" id="IPR010982">
    <property type="entry name" value="Lambda_DNA-bd_dom_sf"/>
</dbReference>
<organism evidence="3 4">
    <name type="scientific">Evansella caseinilytica</name>
    <dbReference type="NCBI Taxonomy" id="1503961"/>
    <lineage>
        <taxon>Bacteria</taxon>
        <taxon>Bacillati</taxon>
        <taxon>Bacillota</taxon>
        <taxon>Bacilli</taxon>
        <taxon>Bacillales</taxon>
        <taxon>Bacillaceae</taxon>
        <taxon>Evansella</taxon>
    </lineage>
</organism>